<accession>A0A254T924</accession>
<dbReference type="NCBIfam" id="TIGR03353">
    <property type="entry name" value="VI_chp_4"/>
    <property type="match status" value="1"/>
</dbReference>
<keyword evidence="2" id="KW-1185">Reference proteome</keyword>
<protein>
    <submittedName>
        <fullName evidence="1">Type VI secretion protein</fullName>
    </submittedName>
</protein>
<dbReference type="InterPro" id="IPR010263">
    <property type="entry name" value="T6SS_TssK"/>
</dbReference>
<dbReference type="AlphaFoldDB" id="A0A254T924"/>
<dbReference type="PANTHER" id="PTHR35566:SF1">
    <property type="entry name" value="TYPE VI SECRETION SYSTEM BASEPLATE COMPONENT TSSK1"/>
    <property type="match status" value="1"/>
</dbReference>
<evidence type="ECO:0000313" key="2">
    <source>
        <dbReference type="Proteomes" id="UP000197535"/>
    </source>
</evidence>
<dbReference type="Pfam" id="PF05936">
    <property type="entry name" value="T6SS_VasE"/>
    <property type="match status" value="1"/>
</dbReference>
<comment type="caution">
    <text evidence="1">The sequence shown here is derived from an EMBL/GenBank/DDBJ whole genome shotgun (WGS) entry which is preliminary data.</text>
</comment>
<name>A0A254T924_9BURK</name>
<dbReference type="RefSeq" id="WP_088705995.1">
    <property type="nucleotide sequence ID" value="NZ_LSTO01000001.1"/>
</dbReference>
<reference evidence="1 2" key="1">
    <citation type="submission" date="2016-02" db="EMBL/GenBank/DDBJ databases">
        <authorList>
            <person name="Wen L."/>
            <person name="He K."/>
            <person name="Yang H."/>
        </authorList>
    </citation>
    <scope>NUCLEOTIDE SEQUENCE [LARGE SCALE GENOMIC DNA]</scope>
    <source>
        <strain evidence="1 2">TSA40</strain>
    </source>
</reference>
<proteinExistence type="predicted"/>
<dbReference type="EMBL" id="LSTO01000001">
    <property type="protein sequence ID" value="OWW19075.1"/>
    <property type="molecule type" value="Genomic_DNA"/>
</dbReference>
<organism evidence="1 2">
    <name type="scientific">Noviherbaspirillum denitrificans</name>
    <dbReference type="NCBI Taxonomy" id="1968433"/>
    <lineage>
        <taxon>Bacteria</taxon>
        <taxon>Pseudomonadati</taxon>
        <taxon>Pseudomonadota</taxon>
        <taxon>Betaproteobacteria</taxon>
        <taxon>Burkholderiales</taxon>
        <taxon>Oxalobacteraceae</taxon>
        <taxon>Noviherbaspirillum</taxon>
    </lineage>
</organism>
<dbReference type="OrthoDB" id="9775333at2"/>
<gene>
    <name evidence="1" type="ORF">AYR66_05785</name>
</gene>
<sequence length="447" mass="49594">MRRVNRILWGEGMFLRPQHFQQQELFIEQRIADTLRAVHAHPWGIRAALVDEDALGSGLLRVDRLDAVYQDGTHVRAPEFLPLPQARNLADIPQLGTEAVIFACLPVLNPFGGNTSDGGIETRPARFTNALVTVPDLFTNALETEITALHANVRILLEPENRDGYHCIAIARIRKSPTGAWTSDPSFIPPLLTVHGSPALGILLRRLLDILLVKSQALSAAHRERVKSIVEYGTSDISSFWLLHTVNRAFPLLSHMALAGAHPEALYTALAQLCGELMTFSSTLSLTDIPPYDHLELPRVFEKIDAMLRELLETVVSNRYAVIPLVNTKPSFFVGRLDSERLVDKVDFYLSVSSGLPAAQLLDVVPTKLKMGSPDDVEKILNSALPGARLVHALQTPASMPVRVGNHYFAVEPQGQIFERMLKARSICIYVPQTLLELKLELIAVFR</sequence>
<evidence type="ECO:0000313" key="1">
    <source>
        <dbReference type="EMBL" id="OWW19075.1"/>
    </source>
</evidence>
<dbReference type="PANTHER" id="PTHR35566">
    <property type="entry name" value="BLR3599 PROTEIN"/>
    <property type="match status" value="1"/>
</dbReference>
<dbReference type="Proteomes" id="UP000197535">
    <property type="component" value="Unassembled WGS sequence"/>
</dbReference>